<dbReference type="Gene3D" id="3.40.50.1110">
    <property type="entry name" value="SGNH hydrolase"/>
    <property type="match status" value="1"/>
</dbReference>
<reference evidence="2 3" key="1">
    <citation type="journal article" date="2010" name="Virol. J.">
        <title>Genomes of the T4-related bacteriophages as windows on microbial genome evolution.</title>
        <authorList>
            <person name="Petrov V.M."/>
            <person name="Ratnayaka S."/>
            <person name="Nolan J.M."/>
            <person name="Miller E.S."/>
            <person name="Karam J.D."/>
        </authorList>
    </citation>
    <scope>NUCLEOTIDE SEQUENCE [LARGE SCALE GENOMIC DNA]</scope>
</reference>
<dbReference type="OrthoDB" id="1450at10239"/>
<dbReference type="SUPFAM" id="SSF52266">
    <property type="entry name" value="SGNH hydrolase"/>
    <property type="match status" value="1"/>
</dbReference>
<organism evidence="2 3">
    <name type="scientific">Acinetobacter phage Acj9</name>
    <dbReference type="NCBI Taxonomy" id="760939"/>
    <lineage>
        <taxon>Viruses</taxon>
        <taxon>Duplodnaviria</taxon>
        <taxon>Heunggongvirae</taxon>
        <taxon>Uroviricota</taxon>
        <taxon>Caudoviricetes</taxon>
        <taxon>Pantevenvirales</taxon>
        <taxon>Straboviridae</taxon>
        <taxon>Twarogvirinae</taxon>
        <taxon>Acajnonavirus</taxon>
        <taxon>Acajnonavirus acj9</taxon>
    </lineage>
</organism>
<protein>
    <submittedName>
        <fullName evidence="2">Wac fibritin neck whiskers protein</fullName>
    </submittedName>
</protein>
<dbReference type="Gene3D" id="1.20.5.320">
    <property type="entry name" value="6-Phosphogluconate Dehydrogenase, domain 3"/>
    <property type="match status" value="2"/>
</dbReference>
<dbReference type="InterPro" id="IPR012473">
    <property type="entry name" value="Fibritin_C"/>
</dbReference>
<dbReference type="EMBL" id="HM004124">
    <property type="protein sequence ID" value="ADG60070.1"/>
    <property type="molecule type" value="Genomic_DNA"/>
</dbReference>
<dbReference type="RefSeq" id="YP_004010307.1">
    <property type="nucleotide sequence ID" value="NC_014663.1"/>
</dbReference>
<accession>E5EPV4</accession>
<feature type="domain" description="Fibritin C-terminal" evidence="1">
    <location>
        <begin position="350"/>
        <end position="424"/>
    </location>
</feature>
<proteinExistence type="predicted"/>
<dbReference type="SUPFAM" id="SSF58046">
    <property type="entry name" value="Fibritin"/>
    <property type="match status" value="1"/>
</dbReference>
<keyword evidence="3" id="KW-1185">Reference proteome</keyword>
<dbReference type="Proteomes" id="UP000008731">
    <property type="component" value="Segment"/>
</dbReference>
<evidence type="ECO:0000313" key="3">
    <source>
        <dbReference type="Proteomes" id="UP000008731"/>
    </source>
</evidence>
<evidence type="ECO:0000259" key="1">
    <source>
        <dbReference type="Pfam" id="PF07921"/>
    </source>
</evidence>
<dbReference type="KEGG" id="vg:9926604"/>
<evidence type="ECO:0000313" key="2">
    <source>
        <dbReference type="EMBL" id="ADG60070.1"/>
    </source>
</evidence>
<dbReference type="Pfam" id="PF07921">
    <property type="entry name" value="Fibritin_C"/>
    <property type="match status" value="1"/>
</dbReference>
<dbReference type="InterPro" id="IPR036514">
    <property type="entry name" value="SGNH_hydro_sf"/>
</dbReference>
<sequence length="609" mass="63971">MTTILKELPFVDGLPGEGQARLAWIANGVLLTGTETKYGNEGVANRFGVQLQKNIVILSENISLLAGENAASNVEIEKIKEDLAALGESGVIDTINLHTSEIAAINEKNAAQDGILQVLGQSNDEILARLGDTDDVPIHDSLEHLKNTVGNKANEDINGLPSPGTPSSGLISRLESATSQTVKNRDDISVINSRLDAADLSGMHIESSKVRHELGVSPPEGTPSIYTRLGTVETVSSANVASIAEIKLAIGPGSITTRVETNTSNISKLDTQINGASGVVDDLIEIDQRVDTLSDGVAQVKLDVATVASKADINTLAIESIKTEIGGASPAPTSILGRLSEHDTQLELNSSAIQEIQVVLGSSTTGLQGSVASHSKTLNGDSTAVDPVDKAGLILSTKALRTELTQTNSAINTIIARMPYTGKSFSSLSDGTFTSTDVQIVSKLNALQGKSVKSSAGISEIASHTDFAEAIKSDVILINVGPWDYGTDTTLGAIEDTSGTTFYAELHKLLSLVVTPTSKSRVFITTGYKSTKFADHNRYPAADANGVKYEQFVTAIKEVSAKFAVPVINTDSESGIIPLNATLFLDETGFTADGITRFATLVSGTINSK</sequence>
<name>E5EPV4_9CAUD</name>
<dbReference type="GeneID" id="9926604"/>
<gene>
    <name evidence="2" type="primary">wac</name>
    <name evidence="2" type="ORF">Acj9p170</name>
</gene>